<keyword evidence="2" id="KW-1185">Reference proteome</keyword>
<reference evidence="1 2" key="1">
    <citation type="submission" date="2014-04" db="EMBL/GenBank/DDBJ databases">
        <authorList>
            <consortium name="DOE Joint Genome Institute"/>
            <person name="Kuo A."/>
            <person name="Kohler A."/>
            <person name="Costa M.D."/>
            <person name="Nagy L.G."/>
            <person name="Floudas D."/>
            <person name="Copeland A."/>
            <person name="Barry K.W."/>
            <person name="Cichocki N."/>
            <person name="Veneault-Fourrey C."/>
            <person name="LaButti K."/>
            <person name="Lindquist E.A."/>
            <person name="Lipzen A."/>
            <person name="Lundell T."/>
            <person name="Morin E."/>
            <person name="Murat C."/>
            <person name="Sun H."/>
            <person name="Tunlid A."/>
            <person name="Henrissat B."/>
            <person name="Grigoriev I.V."/>
            <person name="Hibbett D.S."/>
            <person name="Martin F."/>
            <person name="Nordberg H.P."/>
            <person name="Cantor M.N."/>
            <person name="Hua S.X."/>
        </authorList>
    </citation>
    <scope>NUCLEOTIDE SEQUENCE [LARGE SCALE GENOMIC DNA]</scope>
    <source>
        <strain evidence="1 2">Marx 270</strain>
    </source>
</reference>
<evidence type="ECO:0000313" key="1">
    <source>
        <dbReference type="EMBL" id="KIO09629.1"/>
    </source>
</evidence>
<sequence length="115" mass="12938">MSITQSTSPIIDQVMSSRNPEAVSISRYIHISTTSQLSCQIKWVWFCTTLVKPSPQCLTREKANVRKYRDISINDGQTPVTNASDLVFPSVSLRYCFRAVSAAKRVGMFQVYVSL</sequence>
<dbReference type="AlphaFoldDB" id="A0A0C3PMP1"/>
<proteinExistence type="predicted"/>
<reference evidence="2" key="2">
    <citation type="submission" date="2015-01" db="EMBL/GenBank/DDBJ databases">
        <title>Evolutionary Origins and Diversification of the Mycorrhizal Mutualists.</title>
        <authorList>
            <consortium name="DOE Joint Genome Institute"/>
            <consortium name="Mycorrhizal Genomics Consortium"/>
            <person name="Kohler A."/>
            <person name="Kuo A."/>
            <person name="Nagy L.G."/>
            <person name="Floudas D."/>
            <person name="Copeland A."/>
            <person name="Barry K.W."/>
            <person name="Cichocki N."/>
            <person name="Veneault-Fourrey C."/>
            <person name="LaButti K."/>
            <person name="Lindquist E.A."/>
            <person name="Lipzen A."/>
            <person name="Lundell T."/>
            <person name="Morin E."/>
            <person name="Murat C."/>
            <person name="Riley R."/>
            <person name="Ohm R."/>
            <person name="Sun H."/>
            <person name="Tunlid A."/>
            <person name="Henrissat B."/>
            <person name="Grigoriev I.V."/>
            <person name="Hibbett D.S."/>
            <person name="Martin F."/>
        </authorList>
    </citation>
    <scope>NUCLEOTIDE SEQUENCE [LARGE SCALE GENOMIC DNA]</scope>
    <source>
        <strain evidence="2">Marx 270</strain>
    </source>
</reference>
<evidence type="ECO:0000313" key="2">
    <source>
        <dbReference type="Proteomes" id="UP000054217"/>
    </source>
</evidence>
<gene>
    <name evidence="1" type="ORF">M404DRAFT_277229</name>
</gene>
<dbReference type="Proteomes" id="UP000054217">
    <property type="component" value="Unassembled WGS sequence"/>
</dbReference>
<protein>
    <submittedName>
        <fullName evidence="1">Uncharacterized protein</fullName>
    </submittedName>
</protein>
<name>A0A0C3PMP1_PISTI</name>
<organism evidence="1 2">
    <name type="scientific">Pisolithus tinctorius Marx 270</name>
    <dbReference type="NCBI Taxonomy" id="870435"/>
    <lineage>
        <taxon>Eukaryota</taxon>
        <taxon>Fungi</taxon>
        <taxon>Dikarya</taxon>
        <taxon>Basidiomycota</taxon>
        <taxon>Agaricomycotina</taxon>
        <taxon>Agaricomycetes</taxon>
        <taxon>Agaricomycetidae</taxon>
        <taxon>Boletales</taxon>
        <taxon>Sclerodermatineae</taxon>
        <taxon>Pisolithaceae</taxon>
        <taxon>Pisolithus</taxon>
    </lineage>
</organism>
<dbReference type="EMBL" id="KN831954">
    <property type="protein sequence ID" value="KIO09629.1"/>
    <property type="molecule type" value="Genomic_DNA"/>
</dbReference>
<dbReference type="HOGENOM" id="CLU_2109976_0_0_1"/>
<dbReference type="InParanoid" id="A0A0C3PMP1"/>
<accession>A0A0C3PMP1</accession>